<name>A0A7J7KRA1_BUGNE</name>
<reference evidence="2" key="1">
    <citation type="submission" date="2020-06" db="EMBL/GenBank/DDBJ databases">
        <title>Draft genome of Bugula neritina, a colonial animal packing powerful symbionts and potential medicines.</title>
        <authorList>
            <person name="Rayko M."/>
        </authorList>
    </citation>
    <scope>NUCLEOTIDE SEQUENCE [LARGE SCALE GENOMIC DNA]</scope>
    <source>
        <strain evidence="2">Kwan_BN1</strain>
    </source>
</reference>
<evidence type="ECO:0000313" key="2">
    <source>
        <dbReference type="EMBL" id="KAF6040704.1"/>
    </source>
</evidence>
<keyword evidence="1" id="KW-0732">Signal</keyword>
<protein>
    <submittedName>
        <fullName evidence="2">OSGIN2</fullName>
    </submittedName>
</protein>
<dbReference type="PANTHER" id="PTHR15192:SF8">
    <property type="entry name" value="FAD_NAD(P)-BINDING DOMAIN-CONTAINING PROTEIN"/>
    <property type="match status" value="1"/>
</dbReference>
<dbReference type="Proteomes" id="UP000593567">
    <property type="component" value="Unassembled WGS sequence"/>
</dbReference>
<dbReference type="InterPro" id="IPR029731">
    <property type="entry name" value="OSGIN1/2"/>
</dbReference>
<feature type="chain" id="PRO_5029466271" evidence="1">
    <location>
        <begin position="23"/>
        <end position="159"/>
    </location>
</feature>
<organism evidence="2 3">
    <name type="scientific">Bugula neritina</name>
    <name type="common">Brown bryozoan</name>
    <name type="synonym">Sertularia neritina</name>
    <dbReference type="NCBI Taxonomy" id="10212"/>
    <lineage>
        <taxon>Eukaryota</taxon>
        <taxon>Metazoa</taxon>
        <taxon>Spiralia</taxon>
        <taxon>Lophotrochozoa</taxon>
        <taxon>Bryozoa</taxon>
        <taxon>Gymnolaemata</taxon>
        <taxon>Cheilostomatida</taxon>
        <taxon>Flustrina</taxon>
        <taxon>Buguloidea</taxon>
        <taxon>Bugulidae</taxon>
        <taxon>Bugula</taxon>
    </lineage>
</organism>
<feature type="signal peptide" evidence="1">
    <location>
        <begin position="1"/>
        <end position="22"/>
    </location>
</feature>
<dbReference type="EMBL" id="VXIV02000110">
    <property type="protein sequence ID" value="KAF6040704.1"/>
    <property type="molecule type" value="Genomic_DNA"/>
</dbReference>
<proteinExistence type="predicted"/>
<accession>A0A7J7KRA1</accession>
<gene>
    <name evidence="2" type="ORF">EB796_000986</name>
</gene>
<evidence type="ECO:0000256" key="1">
    <source>
        <dbReference type="SAM" id="SignalP"/>
    </source>
</evidence>
<dbReference type="AlphaFoldDB" id="A0A7J7KRA1"/>
<keyword evidence="3" id="KW-1185">Reference proteome</keyword>
<dbReference type="PANTHER" id="PTHR15192">
    <property type="entry name" value="PROTEIN CBG05349"/>
    <property type="match status" value="1"/>
</dbReference>
<evidence type="ECO:0000313" key="3">
    <source>
        <dbReference type="Proteomes" id="UP000593567"/>
    </source>
</evidence>
<dbReference type="OrthoDB" id="412005at2759"/>
<sequence length="159" mass="17485">MVCLLHLVDNMIISLCILRGTGDIIASGDRADVCQVTRYYEEYVKEKALSSNFLNSCLVTSVEKIINEDTGEMEGDAVENIWEVSIKRLESSTDGFPQSFRVRAKNIVLATGTSDIPNVLGVPEKISSLSDTVCQKSVPHCTTSTMRPDATQCWYRGGS</sequence>
<comment type="caution">
    <text evidence="2">The sequence shown here is derived from an EMBL/GenBank/DDBJ whole genome shotgun (WGS) entry which is preliminary data.</text>
</comment>